<gene>
    <name evidence="1" type="ORF">Ahy_B03g063822</name>
</gene>
<protein>
    <submittedName>
        <fullName evidence="1">Uncharacterized protein</fullName>
    </submittedName>
</protein>
<sequence length="142" mass="16168">MKVTGPMRPVTGNRKVARFPGNDLPFVCKNVEHRPPIQLPCLPALTVAAYRYRWKVACFSFPRRLPAHVIHEEKAASGSSLSRATGRRLLFEGLHRRKRGSPLLFSLKACFRKLGEKGHSMERFAFGMMMDEQRFEAARPTT</sequence>
<comment type="caution">
    <text evidence="1">The sequence shown here is derived from an EMBL/GenBank/DDBJ whole genome shotgun (WGS) entry which is preliminary data.</text>
</comment>
<dbReference type="AlphaFoldDB" id="A0A444ZYI3"/>
<dbReference type="EMBL" id="SDMP01000013">
    <property type="protein sequence ID" value="RYR19124.1"/>
    <property type="molecule type" value="Genomic_DNA"/>
</dbReference>
<proteinExistence type="predicted"/>
<evidence type="ECO:0000313" key="2">
    <source>
        <dbReference type="Proteomes" id="UP000289738"/>
    </source>
</evidence>
<reference evidence="1 2" key="1">
    <citation type="submission" date="2019-01" db="EMBL/GenBank/DDBJ databases">
        <title>Sequencing of cultivated peanut Arachis hypogaea provides insights into genome evolution and oil improvement.</title>
        <authorList>
            <person name="Chen X."/>
        </authorList>
    </citation>
    <scope>NUCLEOTIDE SEQUENCE [LARGE SCALE GENOMIC DNA]</scope>
    <source>
        <strain evidence="2">cv. Fuhuasheng</strain>
        <tissue evidence="1">Leaves</tissue>
    </source>
</reference>
<name>A0A444ZYI3_ARAHY</name>
<dbReference type="Gramene" id="arahy.Tifrunner.gnm2.ann2.Ah13g446200.1">
    <property type="protein sequence ID" value="arahy.Tifrunner.gnm2.ann2.Ah13g446200.1-CDS"/>
    <property type="gene ID" value="arahy.Tifrunner.gnm2.ann2.Ah13g446200"/>
</dbReference>
<evidence type="ECO:0000313" key="1">
    <source>
        <dbReference type="EMBL" id="RYR19124.1"/>
    </source>
</evidence>
<accession>A0A444ZYI3</accession>
<keyword evidence="2" id="KW-1185">Reference proteome</keyword>
<dbReference type="Proteomes" id="UP000289738">
    <property type="component" value="Chromosome B03"/>
</dbReference>
<organism evidence="1 2">
    <name type="scientific">Arachis hypogaea</name>
    <name type="common">Peanut</name>
    <dbReference type="NCBI Taxonomy" id="3818"/>
    <lineage>
        <taxon>Eukaryota</taxon>
        <taxon>Viridiplantae</taxon>
        <taxon>Streptophyta</taxon>
        <taxon>Embryophyta</taxon>
        <taxon>Tracheophyta</taxon>
        <taxon>Spermatophyta</taxon>
        <taxon>Magnoliopsida</taxon>
        <taxon>eudicotyledons</taxon>
        <taxon>Gunneridae</taxon>
        <taxon>Pentapetalae</taxon>
        <taxon>rosids</taxon>
        <taxon>fabids</taxon>
        <taxon>Fabales</taxon>
        <taxon>Fabaceae</taxon>
        <taxon>Papilionoideae</taxon>
        <taxon>50 kb inversion clade</taxon>
        <taxon>dalbergioids sensu lato</taxon>
        <taxon>Dalbergieae</taxon>
        <taxon>Pterocarpus clade</taxon>
        <taxon>Arachis</taxon>
    </lineage>
</organism>